<dbReference type="AlphaFoldDB" id="A0A9D5CLF4"/>
<accession>A0A9D5CLF4</accession>
<reference evidence="6" key="2">
    <citation type="journal article" date="2022" name="Hortic Res">
        <title>The genome of Dioscorea zingiberensis sheds light on the biosynthesis, origin and evolution of the medicinally important diosgenin saponins.</title>
        <authorList>
            <person name="Li Y."/>
            <person name="Tan C."/>
            <person name="Li Z."/>
            <person name="Guo J."/>
            <person name="Li S."/>
            <person name="Chen X."/>
            <person name="Wang C."/>
            <person name="Dai X."/>
            <person name="Yang H."/>
            <person name="Song W."/>
            <person name="Hou L."/>
            <person name="Xu J."/>
            <person name="Tong Z."/>
            <person name="Xu A."/>
            <person name="Yuan X."/>
            <person name="Wang W."/>
            <person name="Yang Q."/>
            <person name="Chen L."/>
            <person name="Sun Z."/>
            <person name="Wang K."/>
            <person name="Pan B."/>
            <person name="Chen J."/>
            <person name="Bao Y."/>
            <person name="Liu F."/>
            <person name="Qi X."/>
            <person name="Gang D.R."/>
            <person name="Wen J."/>
            <person name="Li J."/>
        </authorList>
    </citation>
    <scope>NUCLEOTIDE SEQUENCE</scope>
    <source>
        <strain evidence="6">Dzin_1.0</strain>
    </source>
</reference>
<evidence type="ECO:0000256" key="5">
    <source>
        <dbReference type="SAM" id="MobiDB-lite"/>
    </source>
</evidence>
<dbReference type="PANTHER" id="PTHR31791">
    <property type="entry name" value="FRIGIDA-LIKE PROTEIN 3-RELATED"/>
    <property type="match status" value="1"/>
</dbReference>
<comment type="similarity">
    <text evidence="1 4">Belongs to the Frigida family.</text>
</comment>
<dbReference type="GO" id="GO:0030154">
    <property type="term" value="P:cell differentiation"/>
    <property type="evidence" value="ECO:0007669"/>
    <property type="project" value="UniProtKB-KW"/>
</dbReference>
<evidence type="ECO:0000256" key="3">
    <source>
        <dbReference type="ARBA" id="ARBA00023089"/>
    </source>
</evidence>
<dbReference type="PANTHER" id="PTHR31791:SF49">
    <property type="entry name" value="INACTIVE PROTEIN FRIGIDA"/>
    <property type="match status" value="1"/>
</dbReference>
<reference evidence="6" key="1">
    <citation type="submission" date="2021-03" db="EMBL/GenBank/DDBJ databases">
        <authorList>
            <person name="Li Z."/>
            <person name="Yang C."/>
        </authorList>
    </citation>
    <scope>NUCLEOTIDE SEQUENCE</scope>
    <source>
        <strain evidence="6">Dzin_1.0</strain>
        <tissue evidence="6">Leaf</tissue>
    </source>
</reference>
<name>A0A9D5CLF4_9LILI</name>
<sequence length="598" mass="65887">MAARKPSEASSPLSSTSEGEEDDEQGVVEGEHAMEGRSGASIAGSMEHLRTVSEAMSQFFRKYDDLERSLGAIRNAIDKRIENLNALRPQIRVAIQAPDPQKEDKPAAAVEEDRRSELEIICDGMGSKALRRYVASRLSDVDRLREEVPAALRRAPDVPKLVLGCMGRFYLQGSKAYSRESEMVSSRRSCVLILEFYLLSCCAAIKDDVFEEAKVGALAWKARIVSEGGISSASEMDTLGLSLFLASFGFPMEFGTRDFYALLQRCNLKLKADLLRRSTILIDKMPEILEDMLSNKMDVEAVDLACYFGFVKEFPPLPLLSSLLDRTLQAAKEERRGQCSLKLLKELNEKELAVLKAIVKCLEDHKLDQSKLSRFDIYKKIAQLEKDISNVDRKLKERSFKRKAEVAGSLNKIETQAKFPRPASTNVSRGLPLHINQGSAVPSESRGRYNDLLTGNTPYQLHIEPFGVNSHGPAAAVAAGHSGGSTVGTLRNTNEHPYVYADAPYTANLVNQGFGGLSHTTGNDFPRPYVDNNLPGPSPTAAQSLYHHPAYSYGYGTNGPSSNTYHTASEQQSYYDLPMTNTAQLTGANSSYPTSYLS</sequence>
<evidence type="ECO:0000313" key="6">
    <source>
        <dbReference type="EMBL" id="KAJ0974637.1"/>
    </source>
</evidence>
<keyword evidence="2 4" id="KW-0221">Differentiation</keyword>
<evidence type="ECO:0000256" key="1">
    <source>
        <dbReference type="ARBA" id="ARBA00008956"/>
    </source>
</evidence>
<evidence type="ECO:0000313" key="7">
    <source>
        <dbReference type="Proteomes" id="UP001085076"/>
    </source>
</evidence>
<comment type="caution">
    <text evidence="6">The sequence shown here is derived from an EMBL/GenBank/DDBJ whole genome shotgun (WGS) entry which is preliminary data.</text>
</comment>
<gene>
    <name evidence="6" type="ORF">J5N97_016602</name>
</gene>
<evidence type="ECO:0000256" key="4">
    <source>
        <dbReference type="RuleBase" id="RU364012"/>
    </source>
</evidence>
<organism evidence="6 7">
    <name type="scientific">Dioscorea zingiberensis</name>
    <dbReference type="NCBI Taxonomy" id="325984"/>
    <lineage>
        <taxon>Eukaryota</taxon>
        <taxon>Viridiplantae</taxon>
        <taxon>Streptophyta</taxon>
        <taxon>Embryophyta</taxon>
        <taxon>Tracheophyta</taxon>
        <taxon>Spermatophyta</taxon>
        <taxon>Magnoliopsida</taxon>
        <taxon>Liliopsida</taxon>
        <taxon>Dioscoreales</taxon>
        <taxon>Dioscoreaceae</taxon>
        <taxon>Dioscorea</taxon>
    </lineage>
</organism>
<feature type="region of interest" description="Disordered" evidence="5">
    <location>
        <begin position="1"/>
        <end position="36"/>
    </location>
</feature>
<keyword evidence="3 4" id="KW-0287">Flowering</keyword>
<dbReference type="GO" id="GO:0009908">
    <property type="term" value="P:flower development"/>
    <property type="evidence" value="ECO:0007669"/>
    <property type="project" value="UniProtKB-KW"/>
</dbReference>
<evidence type="ECO:0000256" key="2">
    <source>
        <dbReference type="ARBA" id="ARBA00022782"/>
    </source>
</evidence>
<dbReference type="EMBL" id="JAGGNH010000004">
    <property type="protein sequence ID" value="KAJ0974637.1"/>
    <property type="molecule type" value="Genomic_DNA"/>
</dbReference>
<dbReference type="Proteomes" id="UP001085076">
    <property type="component" value="Miscellaneous, Linkage group lg04"/>
</dbReference>
<feature type="region of interest" description="Disordered" evidence="5">
    <location>
        <begin position="420"/>
        <end position="448"/>
    </location>
</feature>
<keyword evidence="4" id="KW-0217">Developmental protein</keyword>
<proteinExistence type="inferred from homology"/>
<protein>
    <recommendedName>
        <fullName evidence="4">FRIGIDA-like protein</fullName>
    </recommendedName>
</protein>
<feature type="compositionally biased region" description="Low complexity" evidence="5">
    <location>
        <begin position="8"/>
        <end position="17"/>
    </location>
</feature>
<dbReference type="InterPro" id="IPR012474">
    <property type="entry name" value="Frigida"/>
</dbReference>
<dbReference type="OrthoDB" id="776053at2759"/>
<dbReference type="Pfam" id="PF07899">
    <property type="entry name" value="Frigida"/>
    <property type="match status" value="1"/>
</dbReference>
<keyword evidence="7" id="KW-1185">Reference proteome</keyword>